<dbReference type="GO" id="GO:0003677">
    <property type="term" value="F:DNA binding"/>
    <property type="evidence" value="ECO:0007669"/>
    <property type="project" value="UniProtKB-UniRule"/>
</dbReference>
<feature type="region of interest" description="Disordered" evidence="13">
    <location>
        <begin position="459"/>
        <end position="530"/>
    </location>
</feature>
<organism evidence="15 16">
    <name type="scientific">Branchiostoma belcheri</name>
    <name type="common">Amphioxus</name>
    <dbReference type="NCBI Taxonomy" id="7741"/>
    <lineage>
        <taxon>Eukaryota</taxon>
        <taxon>Metazoa</taxon>
        <taxon>Chordata</taxon>
        <taxon>Cephalochordata</taxon>
        <taxon>Leptocardii</taxon>
        <taxon>Amphioxiformes</taxon>
        <taxon>Branchiostomatidae</taxon>
        <taxon>Branchiostoma</taxon>
    </lineage>
</organism>
<keyword evidence="15" id="KW-1185">Reference proteome</keyword>
<keyword evidence="5 12" id="KW-0238">DNA-binding</keyword>
<name>A0A6P4ZPV6_BRABE</name>
<dbReference type="GO" id="GO:0000981">
    <property type="term" value="F:DNA-binding transcription factor activity, RNA polymerase II-specific"/>
    <property type="evidence" value="ECO:0007669"/>
    <property type="project" value="UniProtKB-ARBA"/>
</dbReference>
<evidence type="ECO:0000256" key="3">
    <source>
        <dbReference type="ARBA" id="ARBA00022491"/>
    </source>
</evidence>
<comment type="subunit">
    <text evidence="10">Interacts with CTNNB1, competitively inhibiting CTNNB1-TCF7L2/TCF4 interaction.</text>
</comment>
<dbReference type="Gene3D" id="1.10.30.10">
    <property type="entry name" value="High mobility group box domain"/>
    <property type="match status" value="1"/>
</dbReference>
<dbReference type="GO" id="GO:0005634">
    <property type="term" value="C:nucleus"/>
    <property type="evidence" value="ECO:0007669"/>
    <property type="project" value="UniProtKB-UniRule"/>
</dbReference>
<feature type="compositionally biased region" description="Polar residues" evidence="13">
    <location>
        <begin position="507"/>
        <end position="518"/>
    </location>
</feature>
<evidence type="ECO:0000256" key="8">
    <source>
        <dbReference type="ARBA" id="ARBA00023242"/>
    </source>
</evidence>
<feature type="domain" description="HMG box" evidence="14">
    <location>
        <begin position="151"/>
        <end position="220"/>
    </location>
</feature>
<dbReference type="PANTHER" id="PTHR47279">
    <property type="entry name" value="TRANSCRIPTION FACTOR SOX-30"/>
    <property type="match status" value="1"/>
</dbReference>
<dbReference type="SMART" id="SM00398">
    <property type="entry name" value="HMG"/>
    <property type="match status" value="1"/>
</dbReference>
<dbReference type="InterPro" id="IPR052856">
    <property type="entry name" value="SOX30_TF"/>
</dbReference>
<dbReference type="GO" id="GO:0005737">
    <property type="term" value="C:cytoplasm"/>
    <property type="evidence" value="ECO:0007669"/>
    <property type="project" value="UniProtKB-SubCell"/>
</dbReference>
<dbReference type="InterPro" id="IPR009071">
    <property type="entry name" value="HMG_box_dom"/>
</dbReference>
<evidence type="ECO:0000256" key="13">
    <source>
        <dbReference type="SAM" id="MobiDB-lite"/>
    </source>
</evidence>
<comment type="function">
    <text evidence="9">Acts both as a transcriptional activator and a repressor. Binds to the DNA sequence 5'-ACAAT-3' and shows a preference for guanine residues surrounding this core motif. Binds to its own promoter and activates its own transcription. Required to activate the expression of postmeiotic genes involved in spermiogenesis. Binds to the promoter region of CTNNB1 and represses its transcription which leads to inhibition of Wnt signaling. Also inhibits Wnt signaling by binding to the CTNNB1 protein, preventing interaction of CTNNB1 with TCF7L2/TCF4.</text>
</comment>
<keyword evidence="8 12" id="KW-0539">Nucleus</keyword>
<dbReference type="RefSeq" id="XP_019631691.1">
    <property type="nucleotide sequence ID" value="XM_019776132.1"/>
</dbReference>
<keyword evidence="7" id="KW-0804">Transcription</keyword>
<feature type="region of interest" description="Disordered" evidence="13">
    <location>
        <begin position="361"/>
        <end position="384"/>
    </location>
</feature>
<dbReference type="InterPro" id="IPR036910">
    <property type="entry name" value="HMG_box_dom_sf"/>
</dbReference>
<dbReference type="Pfam" id="PF00505">
    <property type="entry name" value="HMG_box"/>
    <property type="match status" value="1"/>
</dbReference>
<dbReference type="FunFam" id="1.10.30.10:FF:000027">
    <property type="entry name" value="Transcription factor SOX-30"/>
    <property type="match status" value="1"/>
</dbReference>
<accession>A0A6P4ZPV6</accession>
<feature type="compositionally biased region" description="Basic and acidic residues" evidence="13">
    <location>
        <begin position="1"/>
        <end position="20"/>
    </location>
</feature>
<gene>
    <name evidence="16" type="primary">LOC109475499</name>
</gene>
<dbReference type="Proteomes" id="UP000515135">
    <property type="component" value="Unplaced"/>
</dbReference>
<dbReference type="KEGG" id="bbel:109475499"/>
<evidence type="ECO:0000256" key="1">
    <source>
        <dbReference type="ARBA" id="ARBA00004496"/>
    </source>
</evidence>
<feature type="DNA-binding region" description="HMG box" evidence="12">
    <location>
        <begin position="151"/>
        <end position="220"/>
    </location>
</feature>
<reference evidence="16" key="1">
    <citation type="submission" date="2025-08" db="UniProtKB">
        <authorList>
            <consortium name="RefSeq"/>
        </authorList>
    </citation>
    <scope>IDENTIFICATION</scope>
    <source>
        <tissue evidence="16">Gonad</tissue>
    </source>
</reference>
<keyword evidence="4" id="KW-0805">Transcription regulation</keyword>
<evidence type="ECO:0000256" key="4">
    <source>
        <dbReference type="ARBA" id="ARBA00023015"/>
    </source>
</evidence>
<comment type="subcellular location">
    <subcellularLocation>
        <location evidence="1">Cytoplasm</location>
    </subcellularLocation>
</comment>
<keyword evidence="2" id="KW-0963">Cytoplasm</keyword>
<evidence type="ECO:0000256" key="11">
    <source>
        <dbReference type="ARBA" id="ARBA00070331"/>
    </source>
</evidence>
<evidence type="ECO:0000256" key="12">
    <source>
        <dbReference type="PROSITE-ProRule" id="PRU00267"/>
    </source>
</evidence>
<evidence type="ECO:0000256" key="7">
    <source>
        <dbReference type="ARBA" id="ARBA00023163"/>
    </source>
</evidence>
<dbReference type="GeneID" id="109475499"/>
<dbReference type="PROSITE" id="PS50118">
    <property type="entry name" value="HMG_BOX_2"/>
    <property type="match status" value="1"/>
</dbReference>
<protein>
    <recommendedName>
        <fullName evidence="11">Transcription factor SOX-30</fullName>
    </recommendedName>
</protein>
<dbReference type="CDD" id="cd22033">
    <property type="entry name" value="HMG-box_SoxH_SOX30"/>
    <property type="match status" value="1"/>
</dbReference>
<dbReference type="GO" id="GO:0045944">
    <property type="term" value="P:positive regulation of transcription by RNA polymerase II"/>
    <property type="evidence" value="ECO:0007669"/>
    <property type="project" value="UniProtKB-ARBA"/>
</dbReference>
<evidence type="ECO:0000313" key="16">
    <source>
        <dbReference type="RefSeq" id="XP_019631691.1"/>
    </source>
</evidence>
<feature type="region of interest" description="Disordered" evidence="13">
    <location>
        <begin position="1"/>
        <end position="25"/>
    </location>
</feature>
<keyword evidence="6" id="KW-0010">Activator</keyword>
<evidence type="ECO:0000256" key="9">
    <source>
        <dbReference type="ARBA" id="ARBA00054217"/>
    </source>
</evidence>
<evidence type="ECO:0000256" key="6">
    <source>
        <dbReference type="ARBA" id="ARBA00023159"/>
    </source>
</evidence>
<evidence type="ECO:0000256" key="5">
    <source>
        <dbReference type="ARBA" id="ARBA00023125"/>
    </source>
</evidence>
<keyword evidence="3" id="KW-0678">Repressor</keyword>
<sequence length="530" mass="57186">MEDENKLSSESPTKKLKTEAEVSTTEAHMVVHGMSSVRNDESASSTLRCLARIPSSSQEKPDATKVLETAKQPLKIIHPRTLFTQTPRRETVYATTTPLHLVGTSTTTALALQNAVNTSAPHSSLVAVNNGIRNISAAGTDPIEQARESHVKRPMNAFMVWARIHRPALARSHPRANNADISCQLGEKWSHELTNEDKKPYYEEACRLKSLHKKDHPGWVYQPRPVKRKKMASPPSVLYPGRAVFQYRATNGVTYPLLLPARPPGTLSAASGQMPSVAYRVVTSVPSTAPVLMPPAKQATLSGDEYIMQRFLSDLTTSASQATKFLQPTSPVQGSPALGLTRKAVPSKVIKIASVSSYSSTATHGQAPSGNKVGLPPKQLGGTVTFTDDWHRRVTTDDKPEDHRDPLVHASKGLRQDVVMSAVNKPTGAGTNNPVGTSSHDIQNIERDMTDFDEGIFASLDGTEGEGTSMENHPPSGEPLDPLGAFSEVELDTFISDISHEGPAGVSAQSTLQPTSDPSKAPSLSELLKQ</sequence>
<dbReference type="SUPFAM" id="SSF47095">
    <property type="entry name" value="HMG-box"/>
    <property type="match status" value="1"/>
</dbReference>
<dbReference type="OrthoDB" id="6247875at2759"/>
<dbReference type="PANTHER" id="PTHR47279:SF1">
    <property type="entry name" value="TRANSCRIPTION FACTOR SOX-30"/>
    <property type="match status" value="1"/>
</dbReference>
<proteinExistence type="predicted"/>
<evidence type="ECO:0000256" key="2">
    <source>
        <dbReference type="ARBA" id="ARBA00022490"/>
    </source>
</evidence>
<evidence type="ECO:0000256" key="10">
    <source>
        <dbReference type="ARBA" id="ARBA00063959"/>
    </source>
</evidence>
<evidence type="ECO:0000313" key="15">
    <source>
        <dbReference type="Proteomes" id="UP000515135"/>
    </source>
</evidence>
<evidence type="ECO:0000259" key="14">
    <source>
        <dbReference type="PROSITE" id="PS50118"/>
    </source>
</evidence>
<dbReference type="AlphaFoldDB" id="A0A6P4ZPV6"/>